<reference evidence="16" key="1">
    <citation type="submission" date="2022-10" db="EMBL/GenBank/DDBJ databases">
        <title>Roseovarius pelagicus sp. nov., isolated from Arctic seawater.</title>
        <authorList>
            <person name="Hong Y.W."/>
            <person name="Hwang C.Y."/>
        </authorList>
    </citation>
    <scope>NUCLEOTIDE SEQUENCE</scope>
    <source>
        <strain evidence="16">HL-MP18</strain>
    </source>
</reference>
<protein>
    <recommendedName>
        <fullName evidence="2">histidine kinase</fullName>
        <ecNumber evidence="2">2.7.13.3</ecNumber>
    </recommendedName>
</protein>
<keyword evidence="4" id="KW-0597">Phosphoprotein</keyword>
<dbReference type="InterPro" id="IPR000014">
    <property type="entry name" value="PAS"/>
</dbReference>
<sequence length="291" mass="32021">MNRDLARARWDIEGDTAMAQAVRQTRVPLCITDPALPDNPIVFANTAFCDLTGYALSEVVGRNCRFLQGPDTTQASIQAIRQMIDEGRVGTIEILNYRKDGSSFINALQIGPITDEAGKTVYFFGSQLDVTAKRNMEIQARKLADDEMLHRLRNIMNVMNVIIKMSTREESDANRLGAIISERLMTLSKVHFQTFDPTGTAGIGLGNMARTILSAYAPGGEQQFMLSGPEVELAVGLVSPLTLGLHELATNSVKYGALSAPRGSVDFSWTVHEDDRGRRVVCKWVEQGGRK</sequence>
<dbReference type="PROSITE" id="PS50113">
    <property type="entry name" value="PAC"/>
    <property type="match status" value="1"/>
</dbReference>
<evidence type="ECO:0000256" key="1">
    <source>
        <dbReference type="ARBA" id="ARBA00000085"/>
    </source>
</evidence>
<dbReference type="PROSITE" id="PS50112">
    <property type="entry name" value="PAS"/>
    <property type="match status" value="1"/>
</dbReference>
<evidence type="ECO:0000313" key="17">
    <source>
        <dbReference type="Proteomes" id="UP001064087"/>
    </source>
</evidence>
<dbReference type="RefSeq" id="WP_263048809.1">
    <property type="nucleotide sequence ID" value="NZ_CP106738.1"/>
</dbReference>
<evidence type="ECO:0000256" key="2">
    <source>
        <dbReference type="ARBA" id="ARBA00012438"/>
    </source>
</evidence>
<dbReference type="InterPro" id="IPR011102">
    <property type="entry name" value="Sig_transdc_His_kinase_HWE"/>
</dbReference>
<dbReference type="Proteomes" id="UP001064087">
    <property type="component" value="Chromosome"/>
</dbReference>
<accession>A0ABY6DEX1</accession>
<keyword evidence="5" id="KW-0716">Sensory transduction</keyword>
<proteinExistence type="predicted"/>
<dbReference type="PANTHER" id="PTHR47429">
    <property type="entry name" value="PROTEIN TWIN LOV 1"/>
    <property type="match status" value="1"/>
</dbReference>
<keyword evidence="10" id="KW-0418">Kinase</keyword>
<evidence type="ECO:0000256" key="8">
    <source>
        <dbReference type="ARBA" id="ARBA00022679"/>
    </source>
</evidence>
<evidence type="ECO:0000259" key="14">
    <source>
        <dbReference type="PROSITE" id="PS50112"/>
    </source>
</evidence>
<dbReference type="Gene3D" id="3.30.450.20">
    <property type="entry name" value="PAS domain"/>
    <property type="match status" value="1"/>
</dbReference>
<evidence type="ECO:0000259" key="15">
    <source>
        <dbReference type="PROSITE" id="PS50113"/>
    </source>
</evidence>
<keyword evidence="17" id="KW-1185">Reference proteome</keyword>
<dbReference type="Pfam" id="PF13426">
    <property type="entry name" value="PAS_9"/>
    <property type="match status" value="1"/>
</dbReference>
<dbReference type="Pfam" id="PF07536">
    <property type="entry name" value="HWE_HK"/>
    <property type="match status" value="1"/>
</dbReference>
<dbReference type="SMART" id="SM00911">
    <property type="entry name" value="HWE_HK"/>
    <property type="match status" value="1"/>
</dbReference>
<evidence type="ECO:0000256" key="9">
    <source>
        <dbReference type="ARBA" id="ARBA00022741"/>
    </source>
</evidence>
<evidence type="ECO:0000256" key="5">
    <source>
        <dbReference type="ARBA" id="ARBA00022606"/>
    </source>
</evidence>
<comment type="catalytic activity">
    <reaction evidence="1">
        <text>ATP + protein L-histidine = ADP + protein N-phospho-L-histidine.</text>
        <dbReference type="EC" id="2.7.13.3"/>
    </reaction>
</comment>
<evidence type="ECO:0000256" key="7">
    <source>
        <dbReference type="ARBA" id="ARBA00022643"/>
    </source>
</evidence>
<evidence type="ECO:0000256" key="11">
    <source>
        <dbReference type="ARBA" id="ARBA00022840"/>
    </source>
</evidence>
<dbReference type="InterPro" id="IPR000700">
    <property type="entry name" value="PAS-assoc_C"/>
</dbReference>
<dbReference type="CDD" id="cd00130">
    <property type="entry name" value="PAS"/>
    <property type="match status" value="1"/>
</dbReference>
<keyword evidence="9" id="KW-0547">Nucleotide-binding</keyword>
<name>A0ABY6DEX1_9RHOB</name>
<dbReference type="PANTHER" id="PTHR47429:SF2">
    <property type="entry name" value="PROTEIN TWIN LOV 1"/>
    <property type="match status" value="1"/>
</dbReference>
<keyword evidence="7" id="KW-0288">FMN</keyword>
<keyword evidence="8" id="KW-0808">Transferase</keyword>
<evidence type="ECO:0000313" key="16">
    <source>
        <dbReference type="EMBL" id="UXX84625.1"/>
    </source>
</evidence>
<feature type="domain" description="PAS" evidence="14">
    <location>
        <begin position="38"/>
        <end position="87"/>
    </location>
</feature>
<keyword evidence="12" id="KW-0157">Chromophore</keyword>
<keyword evidence="13" id="KW-0675">Receptor</keyword>
<evidence type="ECO:0000256" key="13">
    <source>
        <dbReference type="ARBA" id="ARBA00023170"/>
    </source>
</evidence>
<evidence type="ECO:0000256" key="3">
    <source>
        <dbReference type="ARBA" id="ARBA00022543"/>
    </source>
</evidence>
<gene>
    <name evidence="16" type="ORF">N7U68_08310</name>
</gene>
<dbReference type="EMBL" id="CP106738">
    <property type="protein sequence ID" value="UXX84625.1"/>
    <property type="molecule type" value="Genomic_DNA"/>
</dbReference>
<dbReference type="SMART" id="SM00091">
    <property type="entry name" value="PAS"/>
    <property type="match status" value="1"/>
</dbReference>
<dbReference type="InterPro" id="IPR035965">
    <property type="entry name" value="PAS-like_dom_sf"/>
</dbReference>
<feature type="domain" description="PAC" evidence="15">
    <location>
        <begin position="90"/>
        <end position="142"/>
    </location>
</feature>
<evidence type="ECO:0000256" key="12">
    <source>
        <dbReference type="ARBA" id="ARBA00022991"/>
    </source>
</evidence>
<dbReference type="SMART" id="SM00086">
    <property type="entry name" value="PAC"/>
    <property type="match status" value="1"/>
</dbReference>
<keyword evidence="11" id="KW-0067">ATP-binding</keyword>
<dbReference type="NCBIfam" id="TIGR00229">
    <property type="entry name" value="sensory_box"/>
    <property type="match status" value="1"/>
</dbReference>
<evidence type="ECO:0000256" key="10">
    <source>
        <dbReference type="ARBA" id="ARBA00022777"/>
    </source>
</evidence>
<evidence type="ECO:0000256" key="4">
    <source>
        <dbReference type="ARBA" id="ARBA00022553"/>
    </source>
</evidence>
<dbReference type="SUPFAM" id="SSF55785">
    <property type="entry name" value="PYP-like sensor domain (PAS domain)"/>
    <property type="match status" value="1"/>
</dbReference>
<keyword evidence="6" id="KW-0285">Flavoprotein</keyword>
<evidence type="ECO:0000256" key="6">
    <source>
        <dbReference type="ARBA" id="ARBA00022630"/>
    </source>
</evidence>
<organism evidence="16 17">
    <name type="scientific">Roseovarius pelagicus</name>
    <dbReference type="NCBI Taxonomy" id="2980108"/>
    <lineage>
        <taxon>Bacteria</taxon>
        <taxon>Pseudomonadati</taxon>
        <taxon>Pseudomonadota</taxon>
        <taxon>Alphaproteobacteria</taxon>
        <taxon>Rhodobacterales</taxon>
        <taxon>Roseobacteraceae</taxon>
        <taxon>Roseovarius</taxon>
    </lineage>
</organism>
<dbReference type="EC" id="2.7.13.3" evidence="2"/>
<dbReference type="InterPro" id="IPR001610">
    <property type="entry name" value="PAC"/>
</dbReference>
<keyword evidence="3" id="KW-0600">Photoreceptor protein</keyword>